<evidence type="ECO:0000313" key="3">
    <source>
        <dbReference type="EMBL" id="KAK9107267.1"/>
    </source>
</evidence>
<keyword evidence="4" id="KW-1185">Reference proteome</keyword>
<feature type="transmembrane region" description="Helical" evidence="2">
    <location>
        <begin position="127"/>
        <end position="146"/>
    </location>
</feature>
<sequence length="174" mass="18900">MSTRAGLGQRWKGSRLRGGGGRSRLQKGIRRWRRQRRIGRWGKGRVGAEVDEGPSFGLGAGEDGEGVAGVDQVGAHEPTHTPVSIYPTRVVAGVMGSVAAPAVAMDMVRLRRESVVVSEEEVRWRRVLVRVVIGITFVILLCLGLIRGVMGVFGCLERECYFDNVSSPSIGTNK</sequence>
<evidence type="ECO:0000313" key="4">
    <source>
        <dbReference type="Proteomes" id="UP001420932"/>
    </source>
</evidence>
<evidence type="ECO:0000256" key="2">
    <source>
        <dbReference type="SAM" id="Phobius"/>
    </source>
</evidence>
<keyword evidence="2" id="KW-0812">Transmembrane</keyword>
<keyword evidence="2" id="KW-0472">Membrane</keyword>
<gene>
    <name evidence="3" type="ORF">Syun_023278</name>
</gene>
<name>A0AAP0FHL6_9MAGN</name>
<keyword evidence="2" id="KW-1133">Transmembrane helix</keyword>
<dbReference type="AlphaFoldDB" id="A0AAP0FHL6"/>
<accession>A0AAP0FHL6</accession>
<evidence type="ECO:0000256" key="1">
    <source>
        <dbReference type="SAM" id="MobiDB-lite"/>
    </source>
</evidence>
<comment type="caution">
    <text evidence="3">The sequence shown here is derived from an EMBL/GenBank/DDBJ whole genome shotgun (WGS) entry which is preliminary data.</text>
</comment>
<proteinExistence type="predicted"/>
<dbReference type="Proteomes" id="UP001420932">
    <property type="component" value="Unassembled WGS sequence"/>
</dbReference>
<dbReference type="EMBL" id="JBBNAF010000010">
    <property type="protein sequence ID" value="KAK9107267.1"/>
    <property type="molecule type" value="Genomic_DNA"/>
</dbReference>
<feature type="region of interest" description="Disordered" evidence="1">
    <location>
        <begin position="1"/>
        <end position="29"/>
    </location>
</feature>
<organism evidence="3 4">
    <name type="scientific">Stephania yunnanensis</name>
    <dbReference type="NCBI Taxonomy" id="152371"/>
    <lineage>
        <taxon>Eukaryota</taxon>
        <taxon>Viridiplantae</taxon>
        <taxon>Streptophyta</taxon>
        <taxon>Embryophyta</taxon>
        <taxon>Tracheophyta</taxon>
        <taxon>Spermatophyta</taxon>
        <taxon>Magnoliopsida</taxon>
        <taxon>Ranunculales</taxon>
        <taxon>Menispermaceae</taxon>
        <taxon>Menispermoideae</taxon>
        <taxon>Cissampelideae</taxon>
        <taxon>Stephania</taxon>
    </lineage>
</organism>
<reference evidence="3 4" key="1">
    <citation type="submission" date="2024-01" db="EMBL/GenBank/DDBJ databases">
        <title>Genome assemblies of Stephania.</title>
        <authorList>
            <person name="Yang L."/>
        </authorList>
    </citation>
    <scope>NUCLEOTIDE SEQUENCE [LARGE SCALE GENOMIC DNA]</scope>
    <source>
        <strain evidence="3">YNDBR</strain>
        <tissue evidence="3">Leaf</tissue>
    </source>
</reference>
<protein>
    <submittedName>
        <fullName evidence="3">Uncharacterized protein</fullName>
    </submittedName>
</protein>